<dbReference type="Proteomes" id="UP000619976">
    <property type="component" value="Unassembled WGS sequence"/>
</dbReference>
<sequence length="108" mass="12688">MSEPQKEIDVYQSARFEKAMKKLPESDVKIIEDEIDQIIDNPLIGEQKKGDLAYLRVHKFRLNELTVLLGYSWVANKVELYLLHIGSHENFYDVQKKQRKTDLKLIKA</sequence>
<dbReference type="InterPro" id="IPR035093">
    <property type="entry name" value="RelE/ParE_toxin_dom_sf"/>
</dbReference>
<evidence type="ECO:0000313" key="1">
    <source>
        <dbReference type="EMBL" id="MBJ2117667.1"/>
    </source>
</evidence>
<gene>
    <name evidence="1" type="ORF">JFQ69_08345</name>
</gene>
<comment type="caution">
    <text evidence="1">The sequence shown here is derived from an EMBL/GenBank/DDBJ whole genome shotgun (WGS) entry which is preliminary data.</text>
</comment>
<organism evidence="1 2">
    <name type="scientific">Proteus penneri</name>
    <dbReference type="NCBI Taxonomy" id="102862"/>
    <lineage>
        <taxon>Bacteria</taxon>
        <taxon>Pseudomonadati</taxon>
        <taxon>Pseudomonadota</taxon>
        <taxon>Gammaproteobacteria</taxon>
        <taxon>Enterobacterales</taxon>
        <taxon>Morganellaceae</taxon>
        <taxon>Proteus</taxon>
    </lineage>
</organism>
<accession>A0ABS0W3U1</accession>
<dbReference type="Gene3D" id="3.30.2310.20">
    <property type="entry name" value="RelE-like"/>
    <property type="match status" value="1"/>
</dbReference>
<reference evidence="1 2" key="1">
    <citation type="submission" date="2020-12" db="EMBL/GenBank/DDBJ databases">
        <title>Enhanced detection system for hospital associated transmission using whole genome sequencing surveillance.</title>
        <authorList>
            <person name="Harrison L.H."/>
            <person name="Van Tyne D."/>
            <person name="Marsh J.W."/>
            <person name="Griffith M.P."/>
            <person name="Snyder D.J."/>
            <person name="Cooper V.S."/>
            <person name="Mustapha M."/>
        </authorList>
    </citation>
    <scope>NUCLEOTIDE SEQUENCE [LARGE SCALE GENOMIC DNA]</scope>
    <source>
        <strain evidence="1 2">PR00195</strain>
    </source>
</reference>
<dbReference type="Pfam" id="PF15781">
    <property type="entry name" value="ParE-like_toxin"/>
    <property type="match status" value="1"/>
</dbReference>
<keyword evidence="2" id="KW-1185">Reference proteome</keyword>
<protein>
    <submittedName>
        <fullName evidence="1">Type II toxin-antitoxin system RelE/ParE family toxin</fullName>
    </submittedName>
</protein>
<dbReference type="RefSeq" id="WP_006535162.1">
    <property type="nucleotide sequence ID" value="NZ_CAXOKJ010000002.1"/>
</dbReference>
<dbReference type="InterPro" id="IPR031552">
    <property type="entry name" value="ParE-like_toxin"/>
</dbReference>
<dbReference type="SUPFAM" id="SSF143011">
    <property type="entry name" value="RelE-like"/>
    <property type="match status" value="1"/>
</dbReference>
<name>A0ABS0W3U1_9GAMM</name>
<evidence type="ECO:0000313" key="2">
    <source>
        <dbReference type="Proteomes" id="UP000619976"/>
    </source>
</evidence>
<proteinExistence type="predicted"/>
<dbReference type="EMBL" id="JAEKCB010000003">
    <property type="protein sequence ID" value="MBJ2117667.1"/>
    <property type="molecule type" value="Genomic_DNA"/>
</dbReference>